<sequence>MIEAMWKSVCNHIQDIYEEHSDLYLACAHGPLDNEERDKEWLQPSSKVCEKLTDILSSKSLLKDIKMLSLCYQTSSLEALQSLDIIFAPKHTAFAFLAMLARLLLAALHYNENSDRLQAVTKEGKPCYSICFPKHKKGEYSVRKEKTAATCGNYYDVKCMQSKVQGKKNIHPFFLAGYTKTLLNFLVREYEEDQTSLKNSIQDLR</sequence>
<organism evidence="1 2">
    <name type="scientific">Porites evermanni</name>
    <dbReference type="NCBI Taxonomy" id="104178"/>
    <lineage>
        <taxon>Eukaryota</taxon>
        <taxon>Metazoa</taxon>
        <taxon>Cnidaria</taxon>
        <taxon>Anthozoa</taxon>
        <taxon>Hexacorallia</taxon>
        <taxon>Scleractinia</taxon>
        <taxon>Fungiina</taxon>
        <taxon>Poritidae</taxon>
        <taxon>Porites</taxon>
    </lineage>
</organism>
<dbReference type="PANTHER" id="PTHR31751">
    <property type="entry name" value="SI:CH211-108C17.2-RELATED-RELATED"/>
    <property type="match status" value="1"/>
</dbReference>
<protein>
    <submittedName>
        <fullName evidence="1">Uncharacterized protein</fullName>
    </submittedName>
</protein>
<keyword evidence="2" id="KW-1185">Reference proteome</keyword>
<evidence type="ECO:0000313" key="2">
    <source>
        <dbReference type="Proteomes" id="UP001159427"/>
    </source>
</evidence>
<dbReference type="Proteomes" id="UP001159427">
    <property type="component" value="Unassembled WGS sequence"/>
</dbReference>
<accession>A0ABN8MGM9</accession>
<proteinExistence type="predicted"/>
<evidence type="ECO:0000313" key="1">
    <source>
        <dbReference type="EMBL" id="CAH3028845.1"/>
    </source>
</evidence>
<dbReference type="PANTHER" id="PTHR31751:SF42">
    <property type="entry name" value="PROTEIN CBG10204"/>
    <property type="match status" value="1"/>
</dbReference>
<reference evidence="1 2" key="1">
    <citation type="submission" date="2022-05" db="EMBL/GenBank/DDBJ databases">
        <authorList>
            <consortium name="Genoscope - CEA"/>
            <person name="William W."/>
        </authorList>
    </citation>
    <scope>NUCLEOTIDE SEQUENCE [LARGE SCALE GENOMIC DNA]</scope>
</reference>
<gene>
    <name evidence="1" type="ORF">PEVE_00035025</name>
</gene>
<name>A0ABN8MGM9_9CNID</name>
<comment type="caution">
    <text evidence="1">The sequence shown here is derived from an EMBL/GenBank/DDBJ whole genome shotgun (WGS) entry which is preliminary data.</text>
</comment>
<dbReference type="EMBL" id="CALNXI010000538">
    <property type="protein sequence ID" value="CAH3028845.1"/>
    <property type="molecule type" value="Genomic_DNA"/>
</dbReference>